<dbReference type="GO" id="GO:0032451">
    <property type="term" value="F:demethylase activity"/>
    <property type="evidence" value="ECO:0007669"/>
    <property type="project" value="TreeGrafter"/>
</dbReference>
<comment type="caution">
    <text evidence="2">The sequence shown here is derived from an EMBL/GenBank/DDBJ whole genome shotgun (WGS) entry which is preliminary data.</text>
</comment>
<comment type="cofactor">
    <cofactor evidence="1">
        <name>Fe(2+)</name>
        <dbReference type="ChEBI" id="CHEBI:29033"/>
    </cofactor>
</comment>
<dbReference type="GO" id="GO:0016491">
    <property type="term" value="F:oxidoreductase activity"/>
    <property type="evidence" value="ECO:0007669"/>
    <property type="project" value="TreeGrafter"/>
</dbReference>
<accession>A0A7J7K142</accession>
<organism evidence="2 3">
    <name type="scientific">Bugula neritina</name>
    <name type="common">Brown bryozoan</name>
    <name type="synonym">Sertularia neritina</name>
    <dbReference type="NCBI Taxonomy" id="10212"/>
    <lineage>
        <taxon>Eukaryota</taxon>
        <taxon>Metazoa</taxon>
        <taxon>Spiralia</taxon>
        <taxon>Lophotrochozoa</taxon>
        <taxon>Bryozoa</taxon>
        <taxon>Gymnolaemata</taxon>
        <taxon>Cheilostomatida</taxon>
        <taxon>Flustrina</taxon>
        <taxon>Buguloidea</taxon>
        <taxon>Bugulidae</taxon>
        <taxon>Bugula</taxon>
    </lineage>
</organism>
<sequence>MSKQCACKGIRRCLLCEDILNSIPLQKENENEKSELTSDIWYYCMLCGNKAYRENVSHDYHLDSSEFILINGVYVETNFISEEEENLLCQGIDQIPWVDSQSGRRKQDFGPKVNFKKKKIRIDTFQGFPAFSRFIIDRMKSVDKLADFLAVEMCNLEYVPSRGSAIDPHFDDFWLWGERLVTVNLLSHTCYTLSQKDSNVKVLVSLPRRCLCVLAADARYKWMHAIERHHVTSRRLGINIRELTEEFLENGSSWPVGNELLDKAKINFPTNSK</sequence>
<protein>
    <recommendedName>
        <fullName evidence="4">ALKBH4</fullName>
    </recommendedName>
</protein>
<dbReference type="PANTHER" id="PTHR12463">
    <property type="entry name" value="OXYGENASE-RELATED"/>
    <property type="match status" value="1"/>
</dbReference>
<dbReference type="EMBL" id="VXIV02001628">
    <property type="protein sequence ID" value="KAF6031298.1"/>
    <property type="molecule type" value="Genomic_DNA"/>
</dbReference>
<keyword evidence="3" id="KW-1185">Reference proteome</keyword>
<dbReference type="AlphaFoldDB" id="A0A7J7K142"/>
<gene>
    <name evidence="2" type="ORF">EB796_010386</name>
</gene>
<dbReference type="InterPro" id="IPR037151">
    <property type="entry name" value="AlkB-like_sf"/>
</dbReference>
<dbReference type="OrthoDB" id="442860at2759"/>
<name>A0A7J7K142_BUGNE</name>
<reference evidence="2" key="1">
    <citation type="submission" date="2020-06" db="EMBL/GenBank/DDBJ databases">
        <title>Draft genome of Bugula neritina, a colonial animal packing powerful symbionts and potential medicines.</title>
        <authorList>
            <person name="Rayko M."/>
        </authorList>
    </citation>
    <scope>NUCLEOTIDE SEQUENCE [LARGE SCALE GENOMIC DNA]</scope>
    <source>
        <strain evidence="2">Kwan_BN1</strain>
    </source>
</reference>
<evidence type="ECO:0000313" key="2">
    <source>
        <dbReference type="EMBL" id="KAF6031298.1"/>
    </source>
</evidence>
<dbReference type="Gene3D" id="2.60.120.590">
    <property type="entry name" value="Alpha-ketoglutarate-dependent dioxygenase AlkB-like"/>
    <property type="match status" value="1"/>
</dbReference>
<evidence type="ECO:0000256" key="1">
    <source>
        <dbReference type="ARBA" id="ARBA00001954"/>
    </source>
</evidence>
<dbReference type="InterPro" id="IPR032857">
    <property type="entry name" value="ALKBH4"/>
</dbReference>
<proteinExistence type="predicted"/>
<dbReference type="SUPFAM" id="SSF51197">
    <property type="entry name" value="Clavaminate synthase-like"/>
    <property type="match status" value="1"/>
</dbReference>
<dbReference type="FunFam" id="2.60.120.590:FF:000019">
    <property type="entry name" value="DNA N6-methyl adenine demethylase"/>
    <property type="match status" value="1"/>
</dbReference>
<dbReference type="Proteomes" id="UP000593567">
    <property type="component" value="Unassembled WGS sequence"/>
</dbReference>
<evidence type="ECO:0000313" key="3">
    <source>
        <dbReference type="Proteomes" id="UP000593567"/>
    </source>
</evidence>
<dbReference type="GO" id="GO:0070988">
    <property type="term" value="P:demethylation"/>
    <property type="evidence" value="ECO:0007669"/>
    <property type="project" value="InterPro"/>
</dbReference>
<evidence type="ECO:0008006" key="4">
    <source>
        <dbReference type="Google" id="ProtNLM"/>
    </source>
</evidence>
<dbReference type="PANTHER" id="PTHR12463:SF0">
    <property type="entry name" value="ALPHA-KETOGLUTARATE-DEPENDENT DIOXYGENASE ALKB HOMOLOG 4"/>
    <property type="match status" value="1"/>
</dbReference>